<gene>
    <name evidence="2" type="ORF">A7P95_04415</name>
</gene>
<dbReference type="Proteomes" id="UP000077885">
    <property type="component" value="Unassembled WGS sequence"/>
</dbReference>
<protein>
    <recommendedName>
        <fullName evidence="4">Integral membrane protein</fullName>
    </recommendedName>
</protein>
<reference evidence="3" key="1">
    <citation type="submission" date="2016-05" db="EMBL/GenBank/DDBJ databases">
        <title>Draft genome of Corynebacterium afermentans subsp. afermentans LCDC 88199T.</title>
        <authorList>
            <person name="Bernier A.-M."/>
            <person name="Bernard K."/>
        </authorList>
    </citation>
    <scope>NUCLEOTIDE SEQUENCE [LARGE SCALE GENOMIC DNA]</scope>
    <source>
        <strain evidence="3">NML02-A-017</strain>
    </source>
</reference>
<keyword evidence="1" id="KW-0472">Membrane</keyword>
<dbReference type="AlphaFoldDB" id="A0A1A9RY72"/>
<organism evidence="2 3">
    <name type="scientific">Eikenella longinqua</name>
    <dbReference type="NCBI Taxonomy" id="1795827"/>
    <lineage>
        <taxon>Bacteria</taxon>
        <taxon>Pseudomonadati</taxon>
        <taxon>Pseudomonadota</taxon>
        <taxon>Betaproteobacteria</taxon>
        <taxon>Neisseriales</taxon>
        <taxon>Neisseriaceae</taxon>
        <taxon>Eikenella</taxon>
    </lineage>
</organism>
<keyword evidence="1" id="KW-0812">Transmembrane</keyword>
<proteinExistence type="predicted"/>
<evidence type="ECO:0000313" key="2">
    <source>
        <dbReference type="EMBL" id="OAM29195.1"/>
    </source>
</evidence>
<dbReference type="RefSeq" id="WP_067591770.1">
    <property type="nucleotide sequence ID" value="NZ_LXSL01000016.1"/>
</dbReference>
<keyword evidence="1" id="KW-1133">Transmembrane helix</keyword>
<dbReference type="EMBL" id="LXSL01000016">
    <property type="protein sequence ID" value="OAM29195.1"/>
    <property type="molecule type" value="Genomic_DNA"/>
</dbReference>
<feature type="transmembrane region" description="Helical" evidence="1">
    <location>
        <begin position="29"/>
        <end position="49"/>
    </location>
</feature>
<comment type="caution">
    <text evidence="2">The sequence shown here is derived from an EMBL/GenBank/DDBJ whole genome shotgun (WGS) entry which is preliminary data.</text>
</comment>
<evidence type="ECO:0008006" key="4">
    <source>
        <dbReference type="Google" id="ProtNLM"/>
    </source>
</evidence>
<dbReference type="STRING" id="1795827.A7P95_04415"/>
<evidence type="ECO:0000313" key="3">
    <source>
        <dbReference type="Proteomes" id="UP000077885"/>
    </source>
</evidence>
<sequence>MWHIVFIGYIFVTLMFSLAQPSLARMLIYLVVWTILPTLFAFWVAYIRLRNKRLKQAERQAGQTLPKQ</sequence>
<accession>A0A1A9RY72</accession>
<name>A0A1A9RY72_9NEIS</name>
<dbReference type="OrthoDB" id="8605980at2"/>
<evidence type="ECO:0000256" key="1">
    <source>
        <dbReference type="SAM" id="Phobius"/>
    </source>
</evidence>
<keyword evidence="3" id="KW-1185">Reference proteome</keyword>